<dbReference type="InterPro" id="IPR008822">
    <property type="entry name" value="Endonuclease_RusA-like"/>
</dbReference>
<keyword evidence="2" id="KW-1185">Reference proteome</keyword>
<comment type="caution">
    <text evidence="1">The sequence shown here is derived from an EMBL/GenBank/DDBJ whole genome shotgun (WGS) entry which is preliminary data.</text>
</comment>
<sequence length="131" mass="15144">MKFTLYPTKMPTTAQQRGVSKRNGKTTFYNRRGTENVELKAMLRQKAPKQPFAKGTALILDVVFTYAIKNKTLWGQYKQSRPDLDNLMKNLQDYMTKLGYYADDSQIVVLCARKFYGSKNKIEIEISEVSE</sequence>
<gene>
    <name evidence="1" type="ORF">AALM99_04760</name>
</gene>
<dbReference type="Gene3D" id="3.30.1330.70">
    <property type="entry name" value="Holliday junction resolvase RusA"/>
    <property type="match status" value="1"/>
</dbReference>
<evidence type="ECO:0000313" key="2">
    <source>
        <dbReference type="Proteomes" id="UP001565242"/>
    </source>
</evidence>
<dbReference type="Proteomes" id="UP001565242">
    <property type="component" value="Unassembled WGS sequence"/>
</dbReference>
<organism evidence="1 2">
    <name type="scientific">Lactococcus muris</name>
    <dbReference type="NCBI Taxonomy" id="2941330"/>
    <lineage>
        <taxon>Bacteria</taxon>
        <taxon>Bacillati</taxon>
        <taxon>Bacillota</taxon>
        <taxon>Bacilli</taxon>
        <taxon>Lactobacillales</taxon>
        <taxon>Streptococcaceae</taxon>
        <taxon>Lactococcus</taxon>
    </lineage>
</organism>
<protein>
    <submittedName>
        <fullName evidence="1">RusA family crossover junction endodeoxyribonuclease</fullName>
    </submittedName>
</protein>
<dbReference type="Pfam" id="PF05866">
    <property type="entry name" value="RusA"/>
    <property type="match status" value="1"/>
</dbReference>
<name>A0ABV4D7L8_9LACT</name>
<dbReference type="RefSeq" id="WP_369918031.1">
    <property type="nucleotide sequence ID" value="NZ_JBCLSQ010000009.1"/>
</dbReference>
<proteinExistence type="predicted"/>
<reference evidence="1 2" key="1">
    <citation type="submission" date="2024-03" db="EMBL/GenBank/DDBJ databases">
        <title>Mouse gut bacterial collection (mGBC) of GemPharmatech.</title>
        <authorList>
            <person name="He Y."/>
            <person name="Dong L."/>
            <person name="Wu D."/>
            <person name="Gao X."/>
            <person name="Lin Z."/>
        </authorList>
    </citation>
    <scope>NUCLEOTIDE SEQUENCE [LARGE SCALE GENOMIC DNA]</scope>
    <source>
        <strain evidence="1 2">20-218</strain>
    </source>
</reference>
<dbReference type="SUPFAM" id="SSF103084">
    <property type="entry name" value="Holliday junction resolvase RusA"/>
    <property type="match status" value="1"/>
</dbReference>
<evidence type="ECO:0000313" key="1">
    <source>
        <dbReference type="EMBL" id="MEY8537751.1"/>
    </source>
</evidence>
<accession>A0ABV4D7L8</accession>
<dbReference type="EMBL" id="JBCLSQ010000009">
    <property type="protein sequence ID" value="MEY8537751.1"/>
    <property type="molecule type" value="Genomic_DNA"/>
</dbReference>
<dbReference type="InterPro" id="IPR036614">
    <property type="entry name" value="RusA-like_sf"/>
</dbReference>